<feature type="compositionally biased region" description="Basic and acidic residues" evidence="1">
    <location>
        <begin position="61"/>
        <end position="72"/>
    </location>
</feature>
<evidence type="ECO:0000313" key="2">
    <source>
        <dbReference type="EMBL" id="CAL1398462.1"/>
    </source>
</evidence>
<dbReference type="EMBL" id="OZ034819">
    <property type="protein sequence ID" value="CAL1398462.1"/>
    <property type="molecule type" value="Genomic_DNA"/>
</dbReference>
<accession>A0AAV2FKE4</accession>
<sequence>MVVAIGERGEGEGNESECGQPTLDDDGGDEGSRGGEDGRQSGVGSGATRGDPKRRGAAQGDPERRRGAGRKEGVRFRLCWGRGSGKWEWKRGRLEQQARRSVTFG</sequence>
<proteinExistence type="predicted"/>
<reference evidence="2 3" key="1">
    <citation type="submission" date="2024-04" db="EMBL/GenBank/DDBJ databases">
        <authorList>
            <person name="Fracassetti M."/>
        </authorList>
    </citation>
    <scope>NUCLEOTIDE SEQUENCE [LARGE SCALE GENOMIC DNA]</scope>
</reference>
<organism evidence="2 3">
    <name type="scientific">Linum trigynum</name>
    <dbReference type="NCBI Taxonomy" id="586398"/>
    <lineage>
        <taxon>Eukaryota</taxon>
        <taxon>Viridiplantae</taxon>
        <taxon>Streptophyta</taxon>
        <taxon>Embryophyta</taxon>
        <taxon>Tracheophyta</taxon>
        <taxon>Spermatophyta</taxon>
        <taxon>Magnoliopsida</taxon>
        <taxon>eudicotyledons</taxon>
        <taxon>Gunneridae</taxon>
        <taxon>Pentapetalae</taxon>
        <taxon>rosids</taxon>
        <taxon>fabids</taxon>
        <taxon>Malpighiales</taxon>
        <taxon>Linaceae</taxon>
        <taxon>Linum</taxon>
    </lineage>
</organism>
<evidence type="ECO:0000256" key="1">
    <source>
        <dbReference type="SAM" id="MobiDB-lite"/>
    </source>
</evidence>
<keyword evidence="3" id="KW-1185">Reference proteome</keyword>
<name>A0AAV2FKE4_9ROSI</name>
<protein>
    <submittedName>
        <fullName evidence="2">Uncharacterized protein</fullName>
    </submittedName>
</protein>
<feature type="compositionally biased region" description="Basic and acidic residues" evidence="1">
    <location>
        <begin position="30"/>
        <end position="39"/>
    </location>
</feature>
<dbReference type="AlphaFoldDB" id="A0AAV2FKE4"/>
<dbReference type="Proteomes" id="UP001497516">
    <property type="component" value="Chromosome 6"/>
</dbReference>
<feature type="region of interest" description="Disordered" evidence="1">
    <location>
        <begin position="1"/>
        <end position="72"/>
    </location>
</feature>
<evidence type="ECO:0000313" key="3">
    <source>
        <dbReference type="Proteomes" id="UP001497516"/>
    </source>
</evidence>
<gene>
    <name evidence="2" type="ORF">LTRI10_LOCUS38694</name>
</gene>